<dbReference type="Pfam" id="PF02234">
    <property type="entry name" value="CDI"/>
    <property type="match status" value="1"/>
</dbReference>
<evidence type="ECO:0000256" key="2">
    <source>
        <dbReference type="ARBA" id="ARBA00010274"/>
    </source>
</evidence>
<dbReference type="Gene3D" id="4.10.365.10">
    <property type="entry name" value="p27"/>
    <property type="match status" value="1"/>
</dbReference>
<keyword evidence="3" id="KW-0649">Protein kinase inhibitor</keyword>
<protein>
    <recommendedName>
        <fullName evidence="6">Cyclin-dependent kinase inhibitor domain-containing protein</fullName>
    </recommendedName>
</protein>
<comment type="similarity">
    <text evidence="2">Belongs to the CDI family. ICK/KRP subfamily.</text>
</comment>
<organism evidence="7">
    <name type="scientific">Daucus carota subsp. sativus</name>
    <name type="common">Carrot</name>
    <dbReference type="NCBI Taxonomy" id="79200"/>
    <lineage>
        <taxon>Eukaryota</taxon>
        <taxon>Viridiplantae</taxon>
        <taxon>Streptophyta</taxon>
        <taxon>Embryophyta</taxon>
        <taxon>Tracheophyta</taxon>
        <taxon>Spermatophyta</taxon>
        <taxon>Magnoliopsida</taxon>
        <taxon>eudicotyledons</taxon>
        <taxon>Gunneridae</taxon>
        <taxon>Pentapetalae</taxon>
        <taxon>asterids</taxon>
        <taxon>campanulids</taxon>
        <taxon>Apiales</taxon>
        <taxon>Apiaceae</taxon>
        <taxon>Apioideae</taxon>
        <taxon>Scandiceae</taxon>
        <taxon>Daucinae</taxon>
        <taxon>Daucus</taxon>
        <taxon>Daucus sect. Daucus</taxon>
    </lineage>
</organism>
<dbReference type="Proteomes" id="UP000077755">
    <property type="component" value="Chromosome 7"/>
</dbReference>
<dbReference type="OrthoDB" id="6373236at2759"/>
<dbReference type="GO" id="GO:0051726">
    <property type="term" value="P:regulation of cell cycle"/>
    <property type="evidence" value="ECO:0007669"/>
    <property type="project" value="InterPro"/>
</dbReference>
<feature type="domain" description="Cyclin-dependent kinase inhibitor" evidence="6">
    <location>
        <begin position="149"/>
        <end position="193"/>
    </location>
</feature>
<feature type="region of interest" description="Disordered" evidence="5">
    <location>
        <begin position="113"/>
        <end position="152"/>
    </location>
</feature>
<evidence type="ECO:0000259" key="6">
    <source>
        <dbReference type="Pfam" id="PF02234"/>
    </source>
</evidence>
<dbReference type="STRING" id="79200.A0A161ZMQ3"/>
<evidence type="ECO:0000256" key="5">
    <source>
        <dbReference type="SAM" id="MobiDB-lite"/>
    </source>
</evidence>
<evidence type="ECO:0000256" key="1">
    <source>
        <dbReference type="ARBA" id="ARBA00004642"/>
    </source>
</evidence>
<evidence type="ECO:0000256" key="4">
    <source>
        <dbReference type="ARBA" id="ARBA00023306"/>
    </source>
</evidence>
<evidence type="ECO:0000313" key="9">
    <source>
        <dbReference type="Proteomes" id="UP000077755"/>
    </source>
</evidence>
<dbReference type="PANTHER" id="PTHR46776">
    <property type="entry name" value="CYCLIN-DEPENDENT KINASE INHIBITOR 4-RELATED"/>
    <property type="match status" value="1"/>
</dbReference>
<dbReference type="EMBL" id="LNRQ01000007">
    <property type="protein sequence ID" value="KZM88652.1"/>
    <property type="molecule type" value="Genomic_DNA"/>
</dbReference>
<proteinExistence type="inferred from homology"/>
<accession>A0A161ZMQ3</accession>
<dbReference type="KEGG" id="dcr:108193482"/>
<dbReference type="InterPro" id="IPR044898">
    <property type="entry name" value="CDI_dom_sf"/>
</dbReference>
<comment type="subcellular location">
    <subcellularLocation>
        <location evidence="1">Nucleus</location>
        <location evidence="1">Nucleoplasm</location>
    </subcellularLocation>
</comment>
<feature type="region of interest" description="Disordered" evidence="5">
    <location>
        <begin position="1"/>
        <end position="37"/>
    </location>
</feature>
<dbReference type="GO" id="GO:0004861">
    <property type="term" value="F:cyclin-dependent protein serine/threonine kinase inhibitor activity"/>
    <property type="evidence" value="ECO:0007669"/>
    <property type="project" value="InterPro"/>
</dbReference>
<dbReference type="GO" id="GO:0005654">
    <property type="term" value="C:nucleoplasm"/>
    <property type="evidence" value="ECO:0007669"/>
    <property type="project" value="UniProtKB-SubCell"/>
</dbReference>
<reference evidence="8" key="2">
    <citation type="submission" date="2022-03" db="EMBL/GenBank/DDBJ databases">
        <title>Draft title - Genomic analysis of global carrot germplasm unveils the trajectory of domestication and the origin of high carotenoid orange carrot.</title>
        <authorList>
            <person name="Iorizzo M."/>
            <person name="Ellison S."/>
            <person name="Senalik D."/>
            <person name="Macko-Podgorni A."/>
            <person name="Grzebelus D."/>
            <person name="Bostan H."/>
            <person name="Rolling W."/>
            <person name="Curaba J."/>
            <person name="Simon P."/>
        </authorList>
    </citation>
    <scope>NUCLEOTIDE SEQUENCE</scope>
    <source>
        <tissue evidence="8">Leaf</tissue>
    </source>
</reference>
<reference evidence="7" key="1">
    <citation type="journal article" date="2016" name="Nat. Genet.">
        <title>A high-quality carrot genome assembly provides new insights into carotenoid accumulation and asterid genome evolution.</title>
        <authorList>
            <person name="Iorizzo M."/>
            <person name="Ellison S."/>
            <person name="Senalik D."/>
            <person name="Zeng P."/>
            <person name="Satapoomin P."/>
            <person name="Huang J."/>
            <person name="Bowman M."/>
            <person name="Iovene M."/>
            <person name="Sanseverino W."/>
            <person name="Cavagnaro P."/>
            <person name="Yildiz M."/>
            <person name="Macko-Podgorni A."/>
            <person name="Moranska E."/>
            <person name="Grzebelus E."/>
            <person name="Grzebelus D."/>
            <person name="Ashrafi H."/>
            <person name="Zheng Z."/>
            <person name="Cheng S."/>
            <person name="Spooner D."/>
            <person name="Van Deynze A."/>
            <person name="Simon P."/>
        </authorList>
    </citation>
    <scope>NUCLEOTIDE SEQUENCE [LARGE SCALE GENOMIC DNA]</scope>
    <source>
        <tissue evidence="7">Leaf</tissue>
    </source>
</reference>
<sequence length="196" mass="21830">MDEAQVSETSRKRGLAADESSGTAERGRVGDGEPELCSSSSCLVQFKRRRQVTENCGEVKCLGDDQCSSPSSGDCAASYCSSTEIRNDELQFPDLEEESVEIKSLTCDSNCRERREMTPLSELGEETGELESNSKTPAANSRRRSTAEKMPSDAEIEEFFAAAEKKIQKEFTEKYNFDIVKDKPLKGRYEWAPLKP</sequence>
<keyword evidence="9" id="KW-1185">Reference proteome</keyword>
<evidence type="ECO:0000313" key="7">
    <source>
        <dbReference type="EMBL" id="KZM88652.1"/>
    </source>
</evidence>
<evidence type="ECO:0000256" key="3">
    <source>
        <dbReference type="ARBA" id="ARBA00023013"/>
    </source>
</evidence>
<name>A0A161ZMQ3_DAUCS</name>
<dbReference type="EMBL" id="CP093349">
    <property type="protein sequence ID" value="WOH10100.1"/>
    <property type="molecule type" value="Genomic_DNA"/>
</dbReference>
<dbReference type="InterPro" id="IPR003175">
    <property type="entry name" value="CDI_dom"/>
</dbReference>
<keyword evidence="4" id="KW-0131">Cell cycle</keyword>
<gene>
    <name evidence="7" type="ORF">DCAR_025727</name>
    <name evidence="8" type="ORF">DCAR_0729561</name>
</gene>
<dbReference type="InterPro" id="IPR044275">
    <property type="entry name" value="KRP"/>
</dbReference>
<evidence type="ECO:0000313" key="8">
    <source>
        <dbReference type="EMBL" id="WOH10100.1"/>
    </source>
</evidence>
<dbReference type="Gramene" id="KZM88652">
    <property type="protein sequence ID" value="KZM88652"/>
    <property type="gene ID" value="DCAR_025727"/>
</dbReference>
<dbReference type="OMA" id="MQHEDST"/>
<dbReference type="AlphaFoldDB" id="A0A161ZMQ3"/>